<accession>A0A9D1X2B2</accession>
<reference evidence="2" key="2">
    <citation type="submission" date="2021-04" db="EMBL/GenBank/DDBJ databases">
        <authorList>
            <person name="Gilroy R."/>
        </authorList>
    </citation>
    <scope>NUCLEOTIDE SEQUENCE</scope>
    <source>
        <strain evidence="2">ChiSxjej3B15-1167</strain>
    </source>
</reference>
<dbReference type="AlphaFoldDB" id="A0A9D1X2B2"/>
<dbReference type="Pfam" id="PF03235">
    <property type="entry name" value="GmrSD_N"/>
    <property type="match status" value="1"/>
</dbReference>
<protein>
    <submittedName>
        <fullName evidence="2">DUF262 domain-containing protein</fullName>
    </submittedName>
</protein>
<dbReference type="PANTHER" id="PTHR37292">
    <property type="entry name" value="VNG6097C"/>
    <property type="match status" value="1"/>
</dbReference>
<feature type="domain" description="GmrSD restriction endonucleases N-terminal" evidence="1">
    <location>
        <begin position="21"/>
        <end position="220"/>
    </location>
</feature>
<gene>
    <name evidence="2" type="ORF">H9849_00575</name>
</gene>
<dbReference type="InterPro" id="IPR004919">
    <property type="entry name" value="GmrSD_N"/>
</dbReference>
<reference evidence="2" key="1">
    <citation type="journal article" date="2021" name="PeerJ">
        <title>Extensive microbial diversity within the chicken gut microbiome revealed by metagenomics and culture.</title>
        <authorList>
            <person name="Gilroy R."/>
            <person name="Ravi A."/>
            <person name="Getino M."/>
            <person name="Pursley I."/>
            <person name="Horton D.L."/>
            <person name="Alikhan N.F."/>
            <person name="Baker D."/>
            <person name="Gharbi K."/>
            <person name="Hall N."/>
            <person name="Watson M."/>
            <person name="Adriaenssens E.M."/>
            <person name="Foster-Nyarko E."/>
            <person name="Jarju S."/>
            <person name="Secka A."/>
            <person name="Antonio M."/>
            <person name="Oren A."/>
            <person name="Chaudhuri R.R."/>
            <person name="La Ragione R."/>
            <person name="Hildebrand F."/>
            <person name="Pallen M.J."/>
        </authorList>
    </citation>
    <scope>NUCLEOTIDE SEQUENCE</scope>
    <source>
        <strain evidence="2">ChiSxjej3B15-1167</strain>
    </source>
</reference>
<name>A0A9D1X2B2_9FIRM</name>
<sequence length="591" mass="67133">MSDNYKITQYSVNTILGYVENAQIAIPEIQRPFVWKGQEVRDLIDSLYEGYPIGYLIVWQNSQVRIRGFGKGGTKKILIDGQQRVTALMAALLGKKVLDAQYRSHRIRIAFFPLAQPGEEKFAVNDGTYEDKPGWIPDISVLFRRDFSFRKFEKEYKDRNPELDTSRLEGAIDQLKGIVKHQVGVIELSFLLDIDVVSEIFIRINLQGKPLNQEDFAMSKISVNEQYDGDLIRNCIDYFCHLIKEPSFMSILAQNETEFMETEYGKLLGWLGQGEEFLYVPSYADVLKVVLIAGFGKSKIGDLVNLLSGKVSGRGEISKKLAEESFAILGAGVKAFVREDNYRGFMRALARAGYSCERLVYSQAVLNYCYAMYLLMDMAGVPSEKKDSLIGRWMTMCLITGHYQSAPDTVVMRDYKEIREAGMEGYLRQIEELRLNDTFFESVLPEKFASTTARTAQYLAYLAAQTADGTQSLYSRSETTGGLYAAKAEAYQILPKAYLERCGFKTRETYGQVANITYISREVRGIVRRKSPADYREDLLAHLSEEEIASSLAANDIPEDIFLADADNVPQILALRRKKMAQRIRKHYESL</sequence>
<organism evidence="2 3">
    <name type="scientific">Candidatus Anaerobutyricum stercoripullorum</name>
    <dbReference type="NCBI Taxonomy" id="2838456"/>
    <lineage>
        <taxon>Bacteria</taxon>
        <taxon>Bacillati</taxon>
        <taxon>Bacillota</taxon>
        <taxon>Clostridia</taxon>
        <taxon>Lachnospirales</taxon>
        <taxon>Lachnospiraceae</taxon>
        <taxon>Anaerobutyricum</taxon>
    </lineage>
</organism>
<evidence type="ECO:0000313" key="3">
    <source>
        <dbReference type="Proteomes" id="UP000886805"/>
    </source>
</evidence>
<dbReference type="EMBL" id="DXEQ01000012">
    <property type="protein sequence ID" value="HIX71492.1"/>
    <property type="molecule type" value="Genomic_DNA"/>
</dbReference>
<evidence type="ECO:0000313" key="2">
    <source>
        <dbReference type="EMBL" id="HIX71492.1"/>
    </source>
</evidence>
<evidence type="ECO:0000259" key="1">
    <source>
        <dbReference type="Pfam" id="PF03235"/>
    </source>
</evidence>
<dbReference type="PANTHER" id="PTHR37292:SF2">
    <property type="entry name" value="DUF262 DOMAIN-CONTAINING PROTEIN"/>
    <property type="match status" value="1"/>
</dbReference>
<dbReference type="Proteomes" id="UP000886805">
    <property type="component" value="Unassembled WGS sequence"/>
</dbReference>
<comment type="caution">
    <text evidence="2">The sequence shown here is derived from an EMBL/GenBank/DDBJ whole genome shotgun (WGS) entry which is preliminary data.</text>
</comment>
<proteinExistence type="predicted"/>